<dbReference type="RefSeq" id="WP_270667539.1">
    <property type="nucleotide sequence ID" value="NZ_JAQETN010000016.1"/>
</dbReference>
<organism evidence="3 4">
    <name type="scientific">Thomasclavelia ramosa</name>
    <dbReference type="NCBI Taxonomy" id="1547"/>
    <lineage>
        <taxon>Bacteria</taxon>
        <taxon>Bacillati</taxon>
        <taxon>Bacillota</taxon>
        <taxon>Erysipelotrichia</taxon>
        <taxon>Erysipelotrichales</taxon>
        <taxon>Coprobacillaceae</taxon>
        <taxon>Thomasclavelia</taxon>
    </lineage>
</organism>
<accession>A0AB35IPK5</accession>
<dbReference type="InterPro" id="IPR009636">
    <property type="entry name" value="SCAF"/>
</dbReference>
<sequence>MKREFLTNLGLTEEQINKIMDENGRDIEKYRKDVEKYSKESEKYKTQYESTKSSLDEANKTIASYKDKDMDIEKIQKSADEWKQKYETDTKNLNEKLIAQERSHAMDSYFSGMKFTSESAKRGIMAQFNEQNFELKEGKFIGADEYIKTLQESDSGAFVKEETNNVSLPTFSRGSNTQINNDKKDQASGFGFSFNGVRAKPKEN</sequence>
<evidence type="ECO:0000256" key="2">
    <source>
        <dbReference type="SAM" id="MobiDB-lite"/>
    </source>
</evidence>
<feature type="compositionally biased region" description="Polar residues" evidence="2">
    <location>
        <begin position="167"/>
        <end position="180"/>
    </location>
</feature>
<dbReference type="EMBL" id="JAQLKE010000027">
    <property type="protein sequence ID" value="MDB7084953.1"/>
    <property type="molecule type" value="Genomic_DNA"/>
</dbReference>
<name>A0AB35IPK5_9FIRM</name>
<reference evidence="3" key="1">
    <citation type="submission" date="2023-01" db="EMBL/GenBank/DDBJ databases">
        <title>Human gut microbiome strain richness.</title>
        <authorList>
            <person name="Chen-Liaw A."/>
        </authorList>
    </citation>
    <scope>NUCLEOTIDE SEQUENCE</scope>
    <source>
        <strain evidence="3">1001217st2_G6_1001217B_191108</strain>
    </source>
</reference>
<feature type="region of interest" description="Disordered" evidence="2">
    <location>
        <begin position="167"/>
        <end position="204"/>
    </location>
</feature>
<comment type="caution">
    <text evidence="3">The sequence shown here is derived from an EMBL/GenBank/DDBJ whole genome shotgun (WGS) entry which is preliminary data.</text>
</comment>
<feature type="coiled-coil region" evidence="1">
    <location>
        <begin position="20"/>
        <end position="103"/>
    </location>
</feature>
<keyword evidence="1" id="KW-0175">Coiled coil</keyword>
<dbReference type="Pfam" id="PF06810">
    <property type="entry name" value="Phage_scaffold"/>
    <property type="match status" value="1"/>
</dbReference>
<evidence type="ECO:0000256" key="1">
    <source>
        <dbReference type="SAM" id="Coils"/>
    </source>
</evidence>
<dbReference type="Proteomes" id="UP001211987">
    <property type="component" value="Unassembled WGS sequence"/>
</dbReference>
<evidence type="ECO:0000313" key="4">
    <source>
        <dbReference type="Proteomes" id="UP001211987"/>
    </source>
</evidence>
<dbReference type="AlphaFoldDB" id="A0AB35IPK5"/>
<gene>
    <name evidence="3" type="ORF">PM738_14180</name>
</gene>
<proteinExistence type="predicted"/>
<protein>
    <submittedName>
        <fullName evidence="3">Phage scaffolding protein</fullName>
    </submittedName>
</protein>
<evidence type="ECO:0000313" key="3">
    <source>
        <dbReference type="EMBL" id="MDB7084953.1"/>
    </source>
</evidence>